<evidence type="ECO:0000313" key="2">
    <source>
        <dbReference type="EMBL" id="KAK9738147.1"/>
    </source>
</evidence>
<accession>A0AAW1LXG2</accession>
<dbReference type="EMBL" id="JASPKY010000089">
    <property type="protein sequence ID" value="KAK9738147.1"/>
    <property type="molecule type" value="Genomic_DNA"/>
</dbReference>
<reference evidence="2 3" key="1">
    <citation type="journal article" date="2024" name="BMC Genomics">
        <title>De novo assembly and annotation of Popillia japonica's genome with initial clues to its potential as an invasive pest.</title>
        <authorList>
            <person name="Cucini C."/>
            <person name="Boschi S."/>
            <person name="Funari R."/>
            <person name="Cardaioli E."/>
            <person name="Iannotti N."/>
            <person name="Marturano G."/>
            <person name="Paoli F."/>
            <person name="Bruttini M."/>
            <person name="Carapelli A."/>
            <person name="Frati F."/>
            <person name="Nardi F."/>
        </authorList>
    </citation>
    <scope>NUCLEOTIDE SEQUENCE [LARGE SCALE GENOMIC DNA]</scope>
    <source>
        <strain evidence="2">DMR45628</strain>
    </source>
</reference>
<keyword evidence="3" id="KW-1185">Reference proteome</keyword>
<name>A0AAW1LXG2_POPJA</name>
<dbReference type="CDD" id="cd15517">
    <property type="entry name" value="PHD_TCF19_like"/>
    <property type="match status" value="1"/>
</dbReference>
<dbReference type="AlphaFoldDB" id="A0AAW1LXG2"/>
<gene>
    <name evidence="2" type="ORF">QE152_g10108</name>
</gene>
<comment type="caution">
    <text evidence="2">The sequence shown here is derived from an EMBL/GenBank/DDBJ whole genome shotgun (WGS) entry which is preliminary data.</text>
</comment>
<proteinExistence type="predicted"/>
<feature type="compositionally biased region" description="Basic and acidic residues" evidence="1">
    <location>
        <begin position="109"/>
        <end position="121"/>
    </location>
</feature>
<feature type="region of interest" description="Disordered" evidence="1">
    <location>
        <begin position="107"/>
        <end position="153"/>
    </location>
</feature>
<protein>
    <submittedName>
        <fullName evidence="2">Uncharacterized protein</fullName>
    </submittedName>
</protein>
<evidence type="ECO:0000313" key="3">
    <source>
        <dbReference type="Proteomes" id="UP001458880"/>
    </source>
</evidence>
<sequence length="299" mass="34037">MGCLVLELQALHPLIQQLFQITRILIFKWNKKPGLVQIVWLTIHPLRRHHPGSLPLRQQTIAISHLCLLVRTDTAVVEIDPTLDPTPGKLLENVISPIPKTSAKAVVKTQDRQKEYKEKNRSPVQKKTVVKQKKRLESSDSDNESLVLQESDTSAEEWDENECLGCGENYFETTKNDEWIKCVNCSRWFHNGCSKFEIFCDLCGKLKKRRHCELIYGLGRNITADNCFTSVGLIEQLRSKKLSSTKGGVDTTDTNGHIVCNTKHEWYQWQVIHFGNDQQVEDANVEGSAQGFVDNALLI</sequence>
<organism evidence="2 3">
    <name type="scientific">Popillia japonica</name>
    <name type="common">Japanese beetle</name>
    <dbReference type="NCBI Taxonomy" id="7064"/>
    <lineage>
        <taxon>Eukaryota</taxon>
        <taxon>Metazoa</taxon>
        <taxon>Ecdysozoa</taxon>
        <taxon>Arthropoda</taxon>
        <taxon>Hexapoda</taxon>
        <taxon>Insecta</taxon>
        <taxon>Pterygota</taxon>
        <taxon>Neoptera</taxon>
        <taxon>Endopterygota</taxon>
        <taxon>Coleoptera</taxon>
        <taxon>Polyphaga</taxon>
        <taxon>Scarabaeiformia</taxon>
        <taxon>Scarabaeidae</taxon>
        <taxon>Rutelinae</taxon>
        <taxon>Popillia</taxon>
    </lineage>
</organism>
<dbReference type="Proteomes" id="UP001458880">
    <property type="component" value="Unassembled WGS sequence"/>
</dbReference>
<evidence type="ECO:0000256" key="1">
    <source>
        <dbReference type="SAM" id="MobiDB-lite"/>
    </source>
</evidence>